<protein>
    <submittedName>
        <fullName evidence="2">Uncharacterized protein</fullName>
    </submittedName>
</protein>
<evidence type="ECO:0000313" key="4">
    <source>
        <dbReference type="Proteomes" id="UP000578697"/>
    </source>
</evidence>
<gene>
    <name evidence="3" type="ORF">DYE49_08915</name>
    <name evidence="2" type="ORF">HNP77_000039</name>
</gene>
<keyword evidence="1" id="KW-0732">Signal</keyword>
<dbReference type="EMBL" id="CP031517">
    <property type="protein sequence ID" value="QOS40574.1"/>
    <property type="molecule type" value="Genomic_DNA"/>
</dbReference>
<dbReference type="AlphaFoldDB" id="A0A840SA63"/>
<dbReference type="KEGG" id="trc:DYE49_08915"/>
<accession>A0A840SA63</accession>
<dbReference type="Proteomes" id="UP000578697">
    <property type="component" value="Unassembled WGS sequence"/>
</dbReference>
<dbReference type="SUPFAM" id="SSF56935">
    <property type="entry name" value="Porins"/>
    <property type="match status" value="1"/>
</dbReference>
<reference evidence="3 5" key="1">
    <citation type="submission" date="2018-08" db="EMBL/GenBank/DDBJ databases">
        <title>The first complete genome of Treponema rectale (CHPAT), a commensal spirochete of the bovine rectum.</title>
        <authorList>
            <person name="Staton G.J."/>
            <person name="Clegg S.R."/>
            <person name="Carter S.D."/>
            <person name="Radford A.D."/>
            <person name="Darby A."/>
            <person name="Hall N."/>
            <person name="Birtles R.J."/>
            <person name="Evans N.J."/>
        </authorList>
    </citation>
    <scope>NUCLEOTIDE SEQUENCE [LARGE SCALE GENOMIC DNA]</scope>
    <source>
        <strain evidence="3 5">CHPA</strain>
    </source>
</reference>
<name>A0A840SA63_9SPIR</name>
<evidence type="ECO:0000313" key="2">
    <source>
        <dbReference type="EMBL" id="MBB5217695.1"/>
    </source>
</evidence>
<evidence type="ECO:0000313" key="3">
    <source>
        <dbReference type="EMBL" id="QOS40574.1"/>
    </source>
</evidence>
<organism evidence="2 4">
    <name type="scientific">Treponema rectale</name>
    <dbReference type="NCBI Taxonomy" id="744512"/>
    <lineage>
        <taxon>Bacteria</taxon>
        <taxon>Pseudomonadati</taxon>
        <taxon>Spirochaetota</taxon>
        <taxon>Spirochaetia</taxon>
        <taxon>Spirochaetales</taxon>
        <taxon>Treponemataceae</taxon>
        <taxon>Treponema</taxon>
    </lineage>
</organism>
<dbReference type="RefSeq" id="WP_184651145.1">
    <property type="nucleotide sequence ID" value="NZ_JACHFR010000001.1"/>
</dbReference>
<proteinExistence type="predicted"/>
<dbReference type="EMBL" id="JACHFR010000001">
    <property type="protein sequence ID" value="MBB5217695.1"/>
    <property type="molecule type" value="Genomic_DNA"/>
</dbReference>
<evidence type="ECO:0000256" key="1">
    <source>
        <dbReference type="SAM" id="SignalP"/>
    </source>
</evidence>
<feature type="chain" id="PRO_5036418344" evidence="1">
    <location>
        <begin position="23"/>
        <end position="352"/>
    </location>
</feature>
<dbReference type="Proteomes" id="UP000593591">
    <property type="component" value="Chromosome"/>
</dbReference>
<evidence type="ECO:0000313" key="5">
    <source>
        <dbReference type="Proteomes" id="UP000593591"/>
    </source>
</evidence>
<feature type="signal peptide" evidence="1">
    <location>
        <begin position="1"/>
        <end position="22"/>
    </location>
</feature>
<reference evidence="2 4" key="2">
    <citation type="submission" date="2020-08" db="EMBL/GenBank/DDBJ databases">
        <title>Genomic Encyclopedia of Type Strains, Phase IV (KMG-IV): sequencing the most valuable type-strain genomes for metagenomic binning, comparative biology and taxonomic classification.</title>
        <authorList>
            <person name="Goeker M."/>
        </authorList>
    </citation>
    <scope>NUCLEOTIDE SEQUENCE [LARGE SCALE GENOMIC DNA]</scope>
    <source>
        <strain evidence="2 4">DSM 103679</strain>
    </source>
</reference>
<sequence>MKALKVLTAAAAVALLGTSAFAEFKASGYIRSGVESTIVDDGSDADPVSELTTAVNGGGYNLGLGPDRTRIALDWTEEKAGASIRYTNNNTLSVNDGVWFVSGNIDYAFAYVNLFDNLLKVSAGKNNGGEAGTEGDAGYDFGGLYGARFSVYPVDGLVIEANISTNNLPTDKHATLDALSVAAKYGNDTFAVQAGYAFNGSLYAGFSLYSVENLELYVEANYVDKDIAGVVNKKAEAVASTVLTETVSYNIDPVKFGIVAYQDLTEDNGYLAFYPYVELGLGDVLEGLSVGLDVGFVTGAKDKGADVEDIISFTPEATIAVADNASVQAFYTFQKQDEETTHVVGLGVKYSF</sequence>
<keyword evidence="4" id="KW-1185">Reference proteome</keyword>